<dbReference type="Proteomes" id="UP000652720">
    <property type="component" value="Unassembled WGS sequence"/>
</dbReference>
<dbReference type="GO" id="GO:0042597">
    <property type="term" value="C:periplasmic space"/>
    <property type="evidence" value="ECO:0007669"/>
    <property type="project" value="UniProtKB-SubCell"/>
</dbReference>
<feature type="domain" description="Pilin A4" evidence="10">
    <location>
        <begin position="39"/>
        <end position="116"/>
    </location>
</feature>
<evidence type="ECO:0000313" key="12">
    <source>
        <dbReference type="EMBL" id="GGP31108.1"/>
    </source>
</evidence>
<keyword evidence="3" id="KW-0488">Methylation</keyword>
<keyword evidence="13" id="KW-1185">Reference proteome</keyword>
<dbReference type="GO" id="GO:0009279">
    <property type="term" value="C:cell outer membrane"/>
    <property type="evidence" value="ECO:0007669"/>
    <property type="project" value="UniProtKB-SubCell"/>
</dbReference>
<evidence type="ECO:0000256" key="5">
    <source>
        <dbReference type="ARBA" id="ARBA00022764"/>
    </source>
</evidence>
<gene>
    <name evidence="12" type="ORF">GCM10008021_27590</name>
    <name evidence="11" type="ORF">GCM10010914_26930</name>
</gene>
<dbReference type="InterPro" id="IPR041050">
    <property type="entry name" value="PilA4"/>
</dbReference>
<dbReference type="AlphaFoldDB" id="A0AAV4K987"/>
<dbReference type="InterPro" id="IPR045584">
    <property type="entry name" value="Pilin-like"/>
</dbReference>
<evidence type="ECO:0000313" key="14">
    <source>
        <dbReference type="Proteomes" id="UP000652720"/>
    </source>
</evidence>
<evidence type="ECO:0000256" key="6">
    <source>
        <dbReference type="ARBA" id="ARBA00022989"/>
    </source>
</evidence>
<evidence type="ECO:0000256" key="3">
    <source>
        <dbReference type="ARBA" id="ARBA00022481"/>
    </source>
</evidence>
<evidence type="ECO:0000313" key="11">
    <source>
        <dbReference type="EMBL" id="GGI91176.1"/>
    </source>
</evidence>
<comment type="caution">
    <text evidence="11">The sequence shown here is derived from an EMBL/GenBank/DDBJ whole genome shotgun (WGS) entry which is preliminary data.</text>
</comment>
<dbReference type="InterPro" id="IPR012902">
    <property type="entry name" value="N_methyl_site"/>
</dbReference>
<keyword evidence="4 9" id="KW-0812">Transmembrane</keyword>
<dbReference type="Proteomes" id="UP000630135">
    <property type="component" value="Unassembled WGS sequence"/>
</dbReference>
<organism evidence="11 14">
    <name type="scientific">Deinococcus wulumuqiensis</name>
    <dbReference type="NCBI Taxonomy" id="980427"/>
    <lineage>
        <taxon>Bacteria</taxon>
        <taxon>Thermotogati</taxon>
        <taxon>Deinococcota</taxon>
        <taxon>Deinococci</taxon>
        <taxon>Deinococcales</taxon>
        <taxon>Deinococcaceae</taxon>
        <taxon>Deinococcus</taxon>
    </lineage>
</organism>
<sequence length="127" mass="13426">MNAHSQGFTLIELLVIMAIMGILAALLVPNLLSARQAANNSATLTFVRNVASLAEAQRAANNGVTSFATLTACTPTLAPNLPGNVDTCEFYQDANSTYILAKSKTGMFFQFDGVRMLGPLASAPTSW</sequence>
<dbReference type="SUPFAM" id="SSF54523">
    <property type="entry name" value="Pili subunits"/>
    <property type="match status" value="1"/>
</dbReference>
<reference evidence="12" key="1">
    <citation type="journal article" date="2014" name="Int. J. Syst. Evol. Microbiol.">
        <title>Complete genome of a new Firmicutes species belonging to the dominant human colonic microbiota ('Ruminococcus bicirculans') reveals two chromosomes and a selective capacity to utilize plant glucans.</title>
        <authorList>
            <consortium name="NISC Comparative Sequencing Program"/>
            <person name="Wegmann U."/>
            <person name="Louis P."/>
            <person name="Goesmann A."/>
            <person name="Henrissat B."/>
            <person name="Duncan S.H."/>
            <person name="Flint H.J."/>
        </authorList>
    </citation>
    <scope>NUCLEOTIDE SEQUENCE</scope>
    <source>
        <strain evidence="12">CGMCC 1.8884</strain>
    </source>
</reference>
<feature type="transmembrane region" description="Helical" evidence="9">
    <location>
        <begin position="6"/>
        <end position="28"/>
    </location>
</feature>
<evidence type="ECO:0000259" key="10">
    <source>
        <dbReference type="Pfam" id="PF18682"/>
    </source>
</evidence>
<accession>A0AAV4K987</accession>
<evidence type="ECO:0000256" key="8">
    <source>
        <dbReference type="ARBA" id="ARBA00023237"/>
    </source>
</evidence>
<keyword evidence="8" id="KW-0998">Cell outer membrane</keyword>
<name>A0AAV4K987_9DEIO</name>
<keyword evidence="7 9" id="KW-0472">Membrane</keyword>
<dbReference type="Pfam" id="PF18682">
    <property type="entry name" value="PilA4"/>
    <property type="match status" value="1"/>
</dbReference>
<dbReference type="PANTHER" id="PTHR30093:SF44">
    <property type="entry name" value="TYPE II SECRETION SYSTEM CORE PROTEIN G"/>
    <property type="match status" value="1"/>
</dbReference>
<evidence type="ECO:0000256" key="2">
    <source>
        <dbReference type="ARBA" id="ARBA00004418"/>
    </source>
</evidence>
<evidence type="ECO:0000313" key="13">
    <source>
        <dbReference type="Proteomes" id="UP000630135"/>
    </source>
</evidence>
<dbReference type="PROSITE" id="PS00409">
    <property type="entry name" value="PROKAR_NTER_METHYL"/>
    <property type="match status" value="1"/>
</dbReference>
<evidence type="ECO:0000256" key="4">
    <source>
        <dbReference type="ARBA" id="ARBA00022692"/>
    </source>
</evidence>
<evidence type="ECO:0000256" key="1">
    <source>
        <dbReference type="ARBA" id="ARBA00004203"/>
    </source>
</evidence>
<evidence type="ECO:0000256" key="9">
    <source>
        <dbReference type="SAM" id="Phobius"/>
    </source>
</evidence>
<evidence type="ECO:0000256" key="7">
    <source>
        <dbReference type="ARBA" id="ARBA00023136"/>
    </source>
</evidence>
<proteinExistence type="predicted"/>
<protein>
    <recommendedName>
        <fullName evidence="10">Pilin A4 domain-containing protein</fullName>
    </recommendedName>
</protein>
<comment type="subcellular location">
    <subcellularLocation>
        <location evidence="1">Cell outer membrane</location>
        <topology evidence="1">Single-pass membrane protein</topology>
    </subcellularLocation>
    <subcellularLocation>
        <location evidence="2">Periplasm</location>
    </subcellularLocation>
</comment>
<dbReference type="NCBIfam" id="TIGR02532">
    <property type="entry name" value="IV_pilin_GFxxxE"/>
    <property type="match status" value="1"/>
</dbReference>
<dbReference type="EMBL" id="BMMA01000036">
    <property type="protein sequence ID" value="GGI91176.1"/>
    <property type="molecule type" value="Genomic_DNA"/>
</dbReference>
<dbReference type="EMBL" id="BMLZ01000051">
    <property type="protein sequence ID" value="GGP31108.1"/>
    <property type="molecule type" value="Genomic_DNA"/>
</dbReference>
<reference evidence="11" key="2">
    <citation type="journal article" date="2014" name="Int. J. Syst. Evol. Microbiol.">
        <title>Complete genome sequence of Corynebacterium casei LMG S-19264T (=DSM 44701T), isolated from a smear-ripened cheese.</title>
        <authorList>
            <consortium name="US DOE Joint Genome Institute (JGI-PGF)"/>
            <person name="Walter F."/>
            <person name="Albersmeier A."/>
            <person name="Kalinowski J."/>
            <person name="Ruckert C."/>
        </authorList>
    </citation>
    <scope>NUCLEOTIDE SEQUENCE</scope>
    <source>
        <strain evidence="11">CGMCC 1.8885</strain>
    </source>
</reference>
<dbReference type="PANTHER" id="PTHR30093">
    <property type="entry name" value="GENERAL SECRETION PATHWAY PROTEIN G"/>
    <property type="match status" value="1"/>
</dbReference>
<dbReference type="Gene3D" id="3.30.700.10">
    <property type="entry name" value="Glycoprotein, Type 4 Pilin"/>
    <property type="match status" value="1"/>
</dbReference>
<keyword evidence="6 9" id="KW-1133">Transmembrane helix</keyword>
<dbReference type="Pfam" id="PF07963">
    <property type="entry name" value="N_methyl"/>
    <property type="match status" value="1"/>
</dbReference>
<reference evidence="13" key="3">
    <citation type="journal article" date="2019" name="Int. J. Syst. Evol. Microbiol.">
        <title>The Global Catalogue of Microorganisms (GCM) 10K type strain sequencing project: providing services to taxonomists for standard genome sequencing and annotation.</title>
        <authorList>
            <consortium name="The Broad Institute Genomics Platform"/>
            <consortium name="The Broad Institute Genome Sequencing Center for Infectious Disease"/>
            <person name="Wu L."/>
            <person name="Ma J."/>
        </authorList>
    </citation>
    <scope>NUCLEOTIDE SEQUENCE [LARGE SCALE GENOMIC DNA]</scope>
    <source>
        <strain evidence="13">CGMCC 1.8884</strain>
    </source>
</reference>
<keyword evidence="5" id="KW-0574">Periplasm</keyword>
<reference evidence="11" key="4">
    <citation type="submission" date="2023-08" db="EMBL/GenBank/DDBJ databases">
        <authorList>
            <person name="Sun Q."/>
            <person name="Zhou Y."/>
        </authorList>
    </citation>
    <scope>NUCLEOTIDE SEQUENCE</scope>
    <source>
        <strain evidence="12">CGMCC 1.8884</strain>
        <strain evidence="11">CGMCC 1.8885</strain>
    </source>
</reference>